<keyword evidence="1" id="KW-0812">Transmembrane</keyword>
<gene>
    <name evidence="2" type="ORF">METZ01_LOCUS49664</name>
</gene>
<proteinExistence type="predicted"/>
<feature type="transmembrane region" description="Helical" evidence="1">
    <location>
        <begin position="12"/>
        <end position="34"/>
    </location>
</feature>
<name>A0A381RY97_9ZZZZ</name>
<protein>
    <submittedName>
        <fullName evidence="2">Uncharacterized protein</fullName>
    </submittedName>
</protein>
<evidence type="ECO:0000313" key="2">
    <source>
        <dbReference type="EMBL" id="SUZ96810.1"/>
    </source>
</evidence>
<dbReference type="AlphaFoldDB" id="A0A381RY97"/>
<organism evidence="2">
    <name type="scientific">marine metagenome</name>
    <dbReference type="NCBI Taxonomy" id="408172"/>
    <lineage>
        <taxon>unclassified sequences</taxon>
        <taxon>metagenomes</taxon>
        <taxon>ecological metagenomes</taxon>
    </lineage>
</organism>
<accession>A0A381RY97</accession>
<reference evidence="2" key="1">
    <citation type="submission" date="2018-05" db="EMBL/GenBank/DDBJ databases">
        <authorList>
            <person name="Lanie J.A."/>
            <person name="Ng W.-L."/>
            <person name="Kazmierczak K.M."/>
            <person name="Andrzejewski T.M."/>
            <person name="Davidsen T.M."/>
            <person name="Wayne K.J."/>
            <person name="Tettelin H."/>
            <person name="Glass J.I."/>
            <person name="Rusch D."/>
            <person name="Podicherti R."/>
            <person name="Tsui H.-C.T."/>
            <person name="Winkler M.E."/>
        </authorList>
    </citation>
    <scope>NUCLEOTIDE SEQUENCE</scope>
</reference>
<dbReference type="EMBL" id="UINC01002450">
    <property type="protein sequence ID" value="SUZ96810.1"/>
    <property type="molecule type" value="Genomic_DNA"/>
</dbReference>
<keyword evidence="1" id="KW-1133">Transmembrane helix</keyword>
<sequence length="248" mass="28699">MNLSEQNKTDLLEIAIILAMFFLIIVIYVPVAIWEEEEHYQKESRYRMNNLYDVQEFYSGLTGNYNPNSLEAMTLINATRDSAVADSLFIGEQEINIGGKVFFVDIGESFEFEFDTTFGFKSFRKDTVNDTTVQIAIFAEDLGRIDTSFIRKKDLPEYESDENFIEIVKEEPMKRVEAIEYYKTYLPDSSNYYCPLTNIPYQMEIGEDGASLKVSSPIKETIKEPRYLLFSFKANSHGIIKDGQKSWD</sequence>
<keyword evidence="1" id="KW-0472">Membrane</keyword>
<evidence type="ECO:0000256" key="1">
    <source>
        <dbReference type="SAM" id="Phobius"/>
    </source>
</evidence>